<gene>
    <name evidence="1" type="ORF">BDM02DRAFT_946390</name>
</gene>
<proteinExistence type="predicted"/>
<evidence type="ECO:0000313" key="1">
    <source>
        <dbReference type="EMBL" id="KAF9644473.1"/>
    </source>
</evidence>
<dbReference type="EMBL" id="MU118137">
    <property type="protein sequence ID" value="KAF9644473.1"/>
    <property type="molecule type" value="Genomic_DNA"/>
</dbReference>
<keyword evidence="2" id="KW-1185">Reference proteome</keyword>
<reference evidence="1" key="1">
    <citation type="submission" date="2019-10" db="EMBL/GenBank/DDBJ databases">
        <authorList>
            <consortium name="DOE Joint Genome Institute"/>
            <person name="Kuo A."/>
            <person name="Miyauchi S."/>
            <person name="Kiss E."/>
            <person name="Drula E."/>
            <person name="Kohler A."/>
            <person name="Sanchez-Garcia M."/>
            <person name="Andreopoulos B."/>
            <person name="Barry K.W."/>
            <person name="Bonito G."/>
            <person name="Buee M."/>
            <person name="Carver A."/>
            <person name="Chen C."/>
            <person name="Cichocki N."/>
            <person name="Clum A."/>
            <person name="Culley D."/>
            <person name="Crous P.W."/>
            <person name="Fauchery L."/>
            <person name="Girlanda M."/>
            <person name="Hayes R."/>
            <person name="Keri Z."/>
            <person name="Labutti K."/>
            <person name="Lipzen A."/>
            <person name="Lombard V."/>
            <person name="Magnuson J."/>
            <person name="Maillard F."/>
            <person name="Morin E."/>
            <person name="Murat C."/>
            <person name="Nolan M."/>
            <person name="Ohm R."/>
            <person name="Pangilinan J."/>
            <person name="Pereira M."/>
            <person name="Perotto S."/>
            <person name="Peter M."/>
            <person name="Riley R."/>
            <person name="Sitrit Y."/>
            <person name="Stielow B."/>
            <person name="Szollosi G."/>
            <person name="Zifcakova L."/>
            <person name="Stursova M."/>
            <person name="Spatafora J.W."/>
            <person name="Tedersoo L."/>
            <person name="Vaario L.-M."/>
            <person name="Yamada A."/>
            <person name="Yan M."/>
            <person name="Wang P."/>
            <person name="Xu J."/>
            <person name="Bruns T."/>
            <person name="Baldrian P."/>
            <person name="Vilgalys R."/>
            <person name="Henrissat B."/>
            <person name="Grigoriev I.V."/>
            <person name="Hibbett D."/>
            <person name="Nagy L.G."/>
            <person name="Martin F.M."/>
        </authorList>
    </citation>
    <scope>NUCLEOTIDE SEQUENCE</scope>
    <source>
        <strain evidence="1">P2</strain>
    </source>
</reference>
<comment type="caution">
    <text evidence="1">The sequence shown here is derived from an EMBL/GenBank/DDBJ whole genome shotgun (WGS) entry which is preliminary data.</text>
</comment>
<protein>
    <submittedName>
        <fullName evidence="1">Uncharacterized protein</fullName>
    </submittedName>
</protein>
<accession>A0ACB6Z4F6</accession>
<organism evidence="1 2">
    <name type="scientific">Thelephora ganbajun</name>
    <name type="common">Ganba fungus</name>
    <dbReference type="NCBI Taxonomy" id="370292"/>
    <lineage>
        <taxon>Eukaryota</taxon>
        <taxon>Fungi</taxon>
        <taxon>Dikarya</taxon>
        <taxon>Basidiomycota</taxon>
        <taxon>Agaricomycotina</taxon>
        <taxon>Agaricomycetes</taxon>
        <taxon>Thelephorales</taxon>
        <taxon>Thelephoraceae</taxon>
        <taxon>Thelephora</taxon>
    </lineage>
</organism>
<sequence>MMQLWITAASTLPYTDDIGRSVVDALLKMAYHNKLLPHIPVLAWDWLKERPVFPSSCWGLKWGAYSGVVQMVRKLRDFELVASYLFVVWSGWTDLHPKACLTMMALIREELCGIGEAAGYRADLIQRLDYVLSQSDL</sequence>
<reference evidence="1" key="2">
    <citation type="journal article" date="2020" name="Nat. Commun.">
        <title>Large-scale genome sequencing of mycorrhizal fungi provides insights into the early evolution of symbiotic traits.</title>
        <authorList>
            <person name="Miyauchi S."/>
            <person name="Kiss E."/>
            <person name="Kuo A."/>
            <person name="Drula E."/>
            <person name="Kohler A."/>
            <person name="Sanchez-Garcia M."/>
            <person name="Morin E."/>
            <person name="Andreopoulos B."/>
            <person name="Barry K.W."/>
            <person name="Bonito G."/>
            <person name="Buee M."/>
            <person name="Carver A."/>
            <person name="Chen C."/>
            <person name="Cichocki N."/>
            <person name="Clum A."/>
            <person name="Culley D."/>
            <person name="Crous P.W."/>
            <person name="Fauchery L."/>
            <person name="Girlanda M."/>
            <person name="Hayes R.D."/>
            <person name="Keri Z."/>
            <person name="LaButti K."/>
            <person name="Lipzen A."/>
            <person name="Lombard V."/>
            <person name="Magnuson J."/>
            <person name="Maillard F."/>
            <person name="Murat C."/>
            <person name="Nolan M."/>
            <person name="Ohm R.A."/>
            <person name="Pangilinan J."/>
            <person name="Pereira M.F."/>
            <person name="Perotto S."/>
            <person name="Peter M."/>
            <person name="Pfister S."/>
            <person name="Riley R."/>
            <person name="Sitrit Y."/>
            <person name="Stielow J.B."/>
            <person name="Szollosi G."/>
            <person name="Zifcakova L."/>
            <person name="Stursova M."/>
            <person name="Spatafora J.W."/>
            <person name="Tedersoo L."/>
            <person name="Vaario L.M."/>
            <person name="Yamada A."/>
            <person name="Yan M."/>
            <person name="Wang P."/>
            <person name="Xu J."/>
            <person name="Bruns T."/>
            <person name="Baldrian P."/>
            <person name="Vilgalys R."/>
            <person name="Dunand C."/>
            <person name="Henrissat B."/>
            <person name="Grigoriev I.V."/>
            <person name="Hibbett D."/>
            <person name="Nagy L.G."/>
            <person name="Martin F.M."/>
        </authorList>
    </citation>
    <scope>NUCLEOTIDE SEQUENCE</scope>
    <source>
        <strain evidence="1">P2</strain>
    </source>
</reference>
<evidence type="ECO:0000313" key="2">
    <source>
        <dbReference type="Proteomes" id="UP000886501"/>
    </source>
</evidence>
<name>A0ACB6Z4F6_THEGA</name>
<dbReference type="Proteomes" id="UP000886501">
    <property type="component" value="Unassembled WGS sequence"/>
</dbReference>